<dbReference type="InterPro" id="IPR008920">
    <property type="entry name" value="TF_FadR/GntR_C"/>
</dbReference>
<dbReference type="Gene3D" id="1.10.10.10">
    <property type="entry name" value="Winged helix-like DNA-binding domain superfamily/Winged helix DNA-binding domain"/>
    <property type="match status" value="1"/>
</dbReference>
<dbReference type="SUPFAM" id="SSF46785">
    <property type="entry name" value="Winged helix' DNA-binding domain"/>
    <property type="match status" value="1"/>
</dbReference>
<organism evidence="5 6">
    <name type="scientific">Nocardioides oceani</name>
    <dbReference type="NCBI Taxonomy" id="3058369"/>
    <lineage>
        <taxon>Bacteria</taxon>
        <taxon>Bacillati</taxon>
        <taxon>Actinomycetota</taxon>
        <taxon>Actinomycetes</taxon>
        <taxon>Propionibacteriales</taxon>
        <taxon>Nocardioidaceae</taxon>
        <taxon>Nocardioides</taxon>
    </lineage>
</organism>
<dbReference type="Proteomes" id="UP001168620">
    <property type="component" value="Unassembled WGS sequence"/>
</dbReference>
<dbReference type="Pfam" id="PF00392">
    <property type="entry name" value="GntR"/>
    <property type="match status" value="1"/>
</dbReference>
<evidence type="ECO:0000256" key="3">
    <source>
        <dbReference type="ARBA" id="ARBA00023163"/>
    </source>
</evidence>
<gene>
    <name evidence="5" type="ORF">QWY28_06655</name>
</gene>
<dbReference type="PROSITE" id="PS50949">
    <property type="entry name" value="HTH_GNTR"/>
    <property type="match status" value="1"/>
</dbReference>
<dbReference type="InterPro" id="IPR011711">
    <property type="entry name" value="GntR_C"/>
</dbReference>
<evidence type="ECO:0000256" key="2">
    <source>
        <dbReference type="ARBA" id="ARBA00023125"/>
    </source>
</evidence>
<protein>
    <submittedName>
        <fullName evidence="5">GntR family transcriptional regulator</fullName>
    </submittedName>
</protein>
<keyword evidence="3" id="KW-0804">Transcription</keyword>
<keyword evidence="6" id="KW-1185">Reference proteome</keyword>
<dbReference type="InterPro" id="IPR036390">
    <property type="entry name" value="WH_DNA-bd_sf"/>
</dbReference>
<comment type="caution">
    <text evidence="5">The sequence shown here is derived from an EMBL/GenBank/DDBJ whole genome shotgun (WGS) entry which is preliminary data.</text>
</comment>
<dbReference type="Gene3D" id="1.20.120.530">
    <property type="entry name" value="GntR ligand-binding domain-like"/>
    <property type="match status" value="1"/>
</dbReference>
<feature type="domain" description="HTH gntR-type" evidence="4">
    <location>
        <begin position="11"/>
        <end position="78"/>
    </location>
</feature>
<name>A0ABT8FDH8_9ACTN</name>
<evidence type="ECO:0000313" key="5">
    <source>
        <dbReference type="EMBL" id="MDN4172615.1"/>
    </source>
</evidence>
<dbReference type="SMART" id="SM00345">
    <property type="entry name" value="HTH_GNTR"/>
    <property type="match status" value="1"/>
</dbReference>
<evidence type="ECO:0000313" key="6">
    <source>
        <dbReference type="Proteomes" id="UP001168620"/>
    </source>
</evidence>
<accession>A0ABT8FDH8</accession>
<keyword evidence="2" id="KW-0238">DNA-binding</keyword>
<dbReference type="PANTHER" id="PTHR43537:SF24">
    <property type="entry name" value="GLUCONATE OPERON TRANSCRIPTIONAL REPRESSOR"/>
    <property type="match status" value="1"/>
</dbReference>
<dbReference type="SMART" id="SM00895">
    <property type="entry name" value="FCD"/>
    <property type="match status" value="1"/>
</dbReference>
<evidence type="ECO:0000256" key="1">
    <source>
        <dbReference type="ARBA" id="ARBA00023015"/>
    </source>
</evidence>
<sequence length="221" mass="23655">MSNDTASTTPATAAERAHTAIREAIVRGAHAPGTMLSENGLAAELGMSRTPVRAALARLQDEGWVTIYPQRGALVRELSETEVREAAQVRHALESAGVRRGETRLREALSARLTANVAEQERALSAGDVGAFTGLAAAFHRMFVEMSGNGVMLDVYDRLQARQYISIIRSADQVVGDPQQVLAEHRGLAEDAAAGDWAAFAERLDEHQARNHGLEAGPPPG</sequence>
<dbReference type="PANTHER" id="PTHR43537">
    <property type="entry name" value="TRANSCRIPTIONAL REGULATOR, GNTR FAMILY"/>
    <property type="match status" value="1"/>
</dbReference>
<dbReference type="SUPFAM" id="SSF48008">
    <property type="entry name" value="GntR ligand-binding domain-like"/>
    <property type="match status" value="1"/>
</dbReference>
<proteinExistence type="predicted"/>
<dbReference type="EMBL" id="JAUHJQ010000002">
    <property type="protein sequence ID" value="MDN4172615.1"/>
    <property type="molecule type" value="Genomic_DNA"/>
</dbReference>
<dbReference type="PRINTS" id="PR00035">
    <property type="entry name" value="HTHGNTR"/>
</dbReference>
<reference evidence="5" key="1">
    <citation type="submission" date="2023-06" db="EMBL/GenBank/DDBJ databases">
        <title>Draft genome sequence of Nocardioides sp. SOB77.</title>
        <authorList>
            <person name="Zhang G."/>
        </authorList>
    </citation>
    <scope>NUCLEOTIDE SEQUENCE</scope>
    <source>
        <strain evidence="5">SOB77</strain>
    </source>
</reference>
<dbReference type="RefSeq" id="WP_300951533.1">
    <property type="nucleotide sequence ID" value="NZ_JAUHJQ010000002.1"/>
</dbReference>
<dbReference type="CDD" id="cd07377">
    <property type="entry name" value="WHTH_GntR"/>
    <property type="match status" value="1"/>
</dbReference>
<dbReference type="InterPro" id="IPR036388">
    <property type="entry name" value="WH-like_DNA-bd_sf"/>
</dbReference>
<dbReference type="InterPro" id="IPR000524">
    <property type="entry name" value="Tscrpt_reg_HTH_GntR"/>
</dbReference>
<dbReference type="Pfam" id="PF07729">
    <property type="entry name" value="FCD"/>
    <property type="match status" value="1"/>
</dbReference>
<keyword evidence="1" id="KW-0805">Transcription regulation</keyword>
<evidence type="ECO:0000259" key="4">
    <source>
        <dbReference type="PROSITE" id="PS50949"/>
    </source>
</evidence>